<dbReference type="AlphaFoldDB" id="A0A430BA89"/>
<evidence type="ECO:0000313" key="1">
    <source>
        <dbReference type="EMBL" id="RSU45482.1"/>
    </source>
</evidence>
<gene>
    <name evidence="1" type="ORF">DAH51_27690</name>
</gene>
<dbReference type="Proteomes" id="UP000287401">
    <property type="component" value="Unassembled WGS sequence"/>
</dbReference>
<protein>
    <submittedName>
        <fullName evidence="1">Uncharacterized protein</fullName>
    </submittedName>
</protein>
<organism evidence="1 2">
    <name type="scientific">Sphingobium yanoikuyae</name>
    <name type="common">Sphingomonas yanoikuyae</name>
    <dbReference type="NCBI Taxonomy" id="13690"/>
    <lineage>
        <taxon>Bacteria</taxon>
        <taxon>Pseudomonadati</taxon>
        <taxon>Pseudomonadota</taxon>
        <taxon>Alphaproteobacteria</taxon>
        <taxon>Sphingomonadales</taxon>
        <taxon>Sphingomonadaceae</taxon>
        <taxon>Sphingobium</taxon>
    </lineage>
</organism>
<accession>A0A430BA89</accession>
<comment type="caution">
    <text evidence="1">The sequence shown here is derived from an EMBL/GenBank/DDBJ whole genome shotgun (WGS) entry which is preliminary data.</text>
</comment>
<name>A0A430BA89_SPHYA</name>
<reference evidence="1 2" key="1">
    <citation type="submission" date="2018-07" db="EMBL/GenBank/DDBJ databases">
        <title>Genomic and Epidemiologic Investigation of an Indolent Hospital Outbreak.</title>
        <authorList>
            <person name="Johnson R.C."/>
            <person name="Deming C."/>
            <person name="Conlan S."/>
            <person name="Zellmer C.J."/>
            <person name="Michelin A.V."/>
            <person name="Lee-Lin S."/>
            <person name="Thomas P.J."/>
            <person name="Park M."/>
            <person name="Weingarten R.A."/>
            <person name="Less J."/>
            <person name="Dekker J.P."/>
            <person name="Frank K.M."/>
            <person name="Musser K.A."/>
            <person name="Mcquiston J.R."/>
            <person name="Henderson D.K."/>
            <person name="Lau A.F."/>
            <person name="Palmore T.N."/>
            <person name="Segre J.A."/>
        </authorList>
    </citation>
    <scope>NUCLEOTIDE SEQUENCE [LARGE SCALE GENOMIC DNA]</scope>
    <source>
        <strain evidence="1 2">SK-NIH.Env6_1116</strain>
    </source>
</reference>
<proteinExistence type="predicted"/>
<dbReference type="EMBL" id="QRAL01000083">
    <property type="protein sequence ID" value="RSU45482.1"/>
    <property type="molecule type" value="Genomic_DNA"/>
</dbReference>
<sequence>MSRLSFDRKNKRMVCLFQAARSAYPKSWRRAAWNKHLRGGCGIVPLAIGGDESVTRTPLGLSARLSAPHI</sequence>
<evidence type="ECO:0000313" key="2">
    <source>
        <dbReference type="Proteomes" id="UP000287401"/>
    </source>
</evidence>